<proteinExistence type="predicted"/>
<name>A0ABU7VT30_9BACL</name>
<dbReference type="Proteomes" id="UP001306950">
    <property type="component" value="Unassembled WGS sequence"/>
</dbReference>
<evidence type="ECO:0000313" key="1">
    <source>
        <dbReference type="EMBL" id="MEF2966881.1"/>
    </source>
</evidence>
<dbReference type="RefSeq" id="WP_331847105.1">
    <property type="nucleotide sequence ID" value="NZ_JAZHPZ010000006.1"/>
</dbReference>
<evidence type="ECO:0000313" key="2">
    <source>
        <dbReference type="Proteomes" id="UP001306950"/>
    </source>
</evidence>
<reference evidence="1 2" key="1">
    <citation type="submission" date="2024-02" db="EMBL/GenBank/DDBJ databases">
        <title>A nitrogen-fixing paenibacillus bacterium.</title>
        <authorList>
            <person name="Zhang W.L."/>
            <person name="Chen S.F."/>
        </authorList>
    </citation>
    <scope>NUCLEOTIDE SEQUENCE [LARGE SCALE GENOMIC DNA]</scope>
    <source>
        <strain evidence="1 2">M1</strain>
    </source>
</reference>
<sequence length="300" mass="34055">MGYQLKNEKLAVHIAGVGEQYRGARFDWSGFITEVTLLEGKHSFCVPESPVPGKGTGGAGLCSEFGIDKPPGFSETPVGGQFPKLGVGLLTRLTDCEYRFFEEYPVSPFEVEVEEASLNLVRFRVQPEDCRGYAVRQFKTVAIEGDRLTVRYELHNVGKEPIYTEEYCHNFFGIDHRPVGPEYILKFPFEPAPWADREETMAGLVFGAGEVRWSRTPDKPFYFRLPGFDGRRNPWMWELLHLPSGAGVRELSQFPVSSAAVWGEGHVISPEMFIEVNLAPGERKTWERVYHFFTNYSKIL</sequence>
<protein>
    <recommendedName>
        <fullName evidence="3">DUF4432 family protein</fullName>
    </recommendedName>
</protein>
<evidence type="ECO:0008006" key="3">
    <source>
        <dbReference type="Google" id="ProtNLM"/>
    </source>
</evidence>
<keyword evidence="2" id="KW-1185">Reference proteome</keyword>
<organism evidence="1 2">
    <name type="scientific">Paenibacillus haidiansis</name>
    <dbReference type="NCBI Taxonomy" id="1574488"/>
    <lineage>
        <taxon>Bacteria</taxon>
        <taxon>Bacillati</taxon>
        <taxon>Bacillota</taxon>
        <taxon>Bacilli</taxon>
        <taxon>Bacillales</taxon>
        <taxon>Paenibacillaceae</taxon>
        <taxon>Paenibacillus</taxon>
    </lineage>
</organism>
<dbReference type="EMBL" id="JAZHPZ010000006">
    <property type="protein sequence ID" value="MEF2966881.1"/>
    <property type="molecule type" value="Genomic_DNA"/>
</dbReference>
<comment type="caution">
    <text evidence="1">The sequence shown here is derived from an EMBL/GenBank/DDBJ whole genome shotgun (WGS) entry which is preliminary data.</text>
</comment>
<gene>
    <name evidence="1" type="ORF">V3851_13645</name>
</gene>
<accession>A0ABU7VT30</accession>